<name>A0AAV6V433_9ARAC</name>
<dbReference type="AlphaFoldDB" id="A0AAV6V433"/>
<accession>A0AAV6V433</accession>
<evidence type="ECO:0000256" key="1">
    <source>
        <dbReference type="SAM" id="SignalP"/>
    </source>
</evidence>
<reference evidence="2 3" key="1">
    <citation type="journal article" date="2022" name="Nat. Ecol. Evol.">
        <title>A masculinizing supergene underlies an exaggerated male reproductive morph in a spider.</title>
        <authorList>
            <person name="Hendrickx F."/>
            <person name="De Corte Z."/>
            <person name="Sonet G."/>
            <person name="Van Belleghem S.M."/>
            <person name="Kostlbacher S."/>
            <person name="Vangestel C."/>
        </authorList>
    </citation>
    <scope>NUCLEOTIDE SEQUENCE [LARGE SCALE GENOMIC DNA]</scope>
    <source>
        <strain evidence="2">W744_W776</strain>
    </source>
</reference>
<gene>
    <name evidence="2" type="ORF">JTE90_017892</name>
</gene>
<evidence type="ECO:0000313" key="3">
    <source>
        <dbReference type="Proteomes" id="UP000827092"/>
    </source>
</evidence>
<protein>
    <submittedName>
        <fullName evidence="2">Uncharacterized protein</fullName>
    </submittedName>
</protein>
<dbReference type="EMBL" id="JAFNEN010000179">
    <property type="protein sequence ID" value="KAG8190629.1"/>
    <property type="molecule type" value="Genomic_DNA"/>
</dbReference>
<proteinExistence type="predicted"/>
<evidence type="ECO:0000313" key="2">
    <source>
        <dbReference type="EMBL" id="KAG8190629.1"/>
    </source>
</evidence>
<feature type="signal peptide" evidence="1">
    <location>
        <begin position="1"/>
        <end position="19"/>
    </location>
</feature>
<dbReference type="Proteomes" id="UP000827092">
    <property type="component" value="Unassembled WGS sequence"/>
</dbReference>
<keyword evidence="1" id="KW-0732">Signal</keyword>
<comment type="caution">
    <text evidence="2">The sequence shown here is derived from an EMBL/GenBank/DDBJ whole genome shotgun (WGS) entry which is preliminary data.</text>
</comment>
<sequence length="127" mass="12775">MRLIGFFALLVTIIGLSEGLKDYETYRKPGPGGVQVYGVKTGCPDNRVGGPTGDAVQDAVQDVAKGVDDISKNTECGGIAETAKGALDDAAQILKNFITNVLQGGKGGLLGGILGGGGGREPGGLLS</sequence>
<feature type="chain" id="PRO_5043742333" evidence="1">
    <location>
        <begin position="20"/>
        <end position="127"/>
    </location>
</feature>
<keyword evidence="3" id="KW-1185">Reference proteome</keyword>
<organism evidence="2 3">
    <name type="scientific">Oedothorax gibbosus</name>
    <dbReference type="NCBI Taxonomy" id="931172"/>
    <lineage>
        <taxon>Eukaryota</taxon>
        <taxon>Metazoa</taxon>
        <taxon>Ecdysozoa</taxon>
        <taxon>Arthropoda</taxon>
        <taxon>Chelicerata</taxon>
        <taxon>Arachnida</taxon>
        <taxon>Araneae</taxon>
        <taxon>Araneomorphae</taxon>
        <taxon>Entelegynae</taxon>
        <taxon>Araneoidea</taxon>
        <taxon>Linyphiidae</taxon>
        <taxon>Erigoninae</taxon>
        <taxon>Oedothorax</taxon>
    </lineage>
</organism>